<dbReference type="InterPro" id="IPR008271">
    <property type="entry name" value="Ser/Thr_kinase_AS"/>
</dbReference>
<dbReference type="GO" id="GO:0004674">
    <property type="term" value="F:protein serine/threonine kinase activity"/>
    <property type="evidence" value="ECO:0007669"/>
    <property type="project" value="UniProtKB-KW"/>
</dbReference>
<evidence type="ECO:0000256" key="2">
    <source>
        <dbReference type="ARBA" id="ARBA00022679"/>
    </source>
</evidence>
<dbReference type="EMBL" id="CM035422">
    <property type="protein sequence ID" value="KAH7372865.1"/>
    <property type="molecule type" value="Genomic_DNA"/>
</dbReference>
<evidence type="ECO:0000256" key="5">
    <source>
        <dbReference type="ARBA" id="ARBA00022840"/>
    </source>
</evidence>
<dbReference type="PROSITE" id="PS50011">
    <property type="entry name" value="PROTEIN_KINASE_DOM"/>
    <property type="match status" value="1"/>
</dbReference>
<feature type="domain" description="Protein kinase" evidence="9">
    <location>
        <begin position="159"/>
        <end position="488"/>
    </location>
</feature>
<dbReference type="SMART" id="SM00220">
    <property type="entry name" value="S_TKc"/>
    <property type="match status" value="1"/>
</dbReference>
<dbReference type="InterPro" id="IPR011009">
    <property type="entry name" value="Kinase-like_dom_sf"/>
</dbReference>
<dbReference type="OrthoDB" id="283111at2759"/>
<evidence type="ECO:0000256" key="7">
    <source>
        <dbReference type="RuleBase" id="RU000304"/>
    </source>
</evidence>
<evidence type="ECO:0000313" key="10">
    <source>
        <dbReference type="EMBL" id="KAH7372865.1"/>
    </source>
</evidence>
<reference evidence="10" key="1">
    <citation type="submission" date="2021-08" db="EMBL/GenBank/DDBJ databases">
        <title>WGS assembly of Ceratopteris richardii.</title>
        <authorList>
            <person name="Marchant D.B."/>
            <person name="Chen G."/>
            <person name="Jenkins J."/>
            <person name="Shu S."/>
            <person name="Leebens-Mack J."/>
            <person name="Grimwood J."/>
            <person name="Schmutz J."/>
            <person name="Soltis P."/>
            <person name="Soltis D."/>
            <person name="Chen Z.-H."/>
        </authorList>
    </citation>
    <scope>NUCLEOTIDE SEQUENCE</scope>
    <source>
        <strain evidence="10">Whitten #5841</strain>
        <tissue evidence="10">Leaf</tissue>
    </source>
</reference>
<name>A0A8T2SWS7_CERRI</name>
<evidence type="ECO:0000259" key="9">
    <source>
        <dbReference type="PROSITE" id="PS50011"/>
    </source>
</evidence>
<dbReference type="Pfam" id="PF00069">
    <property type="entry name" value="Pkinase"/>
    <property type="match status" value="1"/>
</dbReference>
<gene>
    <name evidence="10" type="ORF">KP509_17G025500</name>
</gene>
<dbReference type="PANTHER" id="PTHR45646:SF11">
    <property type="entry name" value="SERINE_THREONINE-PROTEIN KINASE DOA"/>
    <property type="match status" value="1"/>
</dbReference>
<dbReference type="Proteomes" id="UP000825935">
    <property type="component" value="Chromosome 17"/>
</dbReference>
<dbReference type="PROSITE" id="PS00108">
    <property type="entry name" value="PROTEIN_KINASE_ST"/>
    <property type="match status" value="1"/>
</dbReference>
<comment type="caution">
    <text evidence="10">The sequence shown here is derived from an EMBL/GenBank/DDBJ whole genome shotgun (WGS) entry which is preliminary data.</text>
</comment>
<dbReference type="CDD" id="cd14134">
    <property type="entry name" value="PKc_CLK"/>
    <property type="match status" value="1"/>
</dbReference>
<accession>A0A8T2SWS7</accession>
<feature type="binding site" evidence="6">
    <location>
        <position position="188"/>
    </location>
    <ligand>
        <name>ATP</name>
        <dbReference type="ChEBI" id="CHEBI:30616"/>
    </ligand>
</feature>
<dbReference type="PROSITE" id="PS00107">
    <property type="entry name" value="PROTEIN_KINASE_ATP"/>
    <property type="match status" value="1"/>
</dbReference>
<dbReference type="AlphaFoldDB" id="A0A8T2SWS7"/>
<dbReference type="SUPFAM" id="SSF56112">
    <property type="entry name" value="Protein kinase-like (PK-like)"/>
    <property type="match status" value="1"/>
</dbReference>
<keyword evidence="4" id="KW-0418">Kinase</keyword>
<keyword evidence="5 6" id="KW-0067">ATP-binding</keyword>
<protein>
    <recommendedName>
        <fullName evidence="9">Protein kinase domain-containing protein</fullName>
    </recommendedName>
</protein>
<evidence type="ECO:0000256" key="8">
    <source>
        <dbReference type="SAM" id="MobiDB-lite"/>
    </source>
</evidence>
<dbReference type="Gene3D" id="3.30.200.20">
    <property type="entry name" value="Phosphorylase Kinase, domain 1"/>
    <property type="match status" value="1"/>
</dbReference>
<dbReference type="GO" id="GO:0005634">
    <property type="term" value="C:nucleus"/>
    <property type="evidence" value="ECO:0007669"/>
    <property type="project" value="TreeGrafter"/>
</dbReference>
<evidence type="ECO:0000256" key="3">
    <source>
        <dbReference type="ARBA" id="ARBA00022741"/>
    </source>
</evidence>
<evidence type="ECO:0000313" key="11">
    <source>
        <dbReference type="Proteomes" id="UP000825935"/>
    </source>
</evidence>
<evidence type="ECO:0000256" key="6">
    <source>
        <dbReference type="PROSITE-ProRule" id="PRU10141"/>
    </source>
</evidence>
<keyword evidence="2" id="KW-0808">Transferase</keyword>
<evidence type="ECO:0000256" key="1">
    <source>
        <dbReference type="ARBA" id="ARBA00022527"/>
    </source>
</evidence>
<sequence>MAVGAVPLPPSLEPVPPSSKRQKRLGWDVPDPVLLSRMAADLSSTLLLEEAGYPPPKRRRRLGWDAPDPAFIADMVRLHLKLASKFLEDHASIKVPLTEESLVSSRQCGGVQLPFESEDLDKESGKQTSSVASMPSTTLGDDKNGHINFHIGDSLNSRYKILKKIGEGTFGRVLECMDLEVQEIVAVKVVRNVKKYKEDAMIEINHLQTIGKNDRSGSRGCVQMKRWFDYQNHVCIVFEKLGSSLFDFLKENDFQPFSVDQVRCFGRQLLESVAYIHSLNLIHTDLKPENILLVSSDYKEVVDYRVHKHASNQPNPTRRAPRSSRIKLIDFGGTTYDGECSFLVVSTRHYRAPEVILGSGWSYPCDIWSIACILLELCSGKVLFQTRDDLEHLAMMERVIGPIPSYMIRKSKGQALKYFIQERKLNWPDRYTSRDSIRAVLRIRGLRDLVMNHADKSSRSLLDLLQQMFCYDPSKRITAKEALQHPFLQVPLEE</sequence>
<keyword evidence="3 6" id="KW-0547">Nucleotide-binding</keyword>
<feature type="region of interest" description="Disordered" evidence="8">
    <location>
        <begin position="116"/>
        <end position="137"/>
    </location>
</feature>
<dbReference type="InterPro" id="IPR000719">
    <property type="entry name" value="Prot_kinase_dom"/>
</dbReference>
<dbReference type="GO" id="GO:0005524">
    <property type="term" value="F:ATP binding"/>
    <property type="evidence" value="ECO:0007669"/>
    <property type="project" value="UniProtKB-UniRule"/>
</dbReference>
<dbReference type="PANTHER" id="PTHR45646">
    <property type="entry name" value="SERINE/THREONINE-PROTEIN KINASE DOA-RELATED"/>
    <property type="match status" value="1"/>
</dbReference>
<feature type="compositionally biased region" description="Polar residues" evidence="8">
    <location>
        <begin position="126"/>
        <end position="137"/>
    </location>
</feature>
<dbReference type="InterPro" id="IPR017441">
    <property type="entry name" value="Protein_kinase_ATP_BS"/>
</dbReference>
<dbReference type="Gene3D" id="1.10.510.10">
    <property type="entry name" value="Transferase(Phosphotransferase) domain 1"/>
    <property type="match status" value="1"/>
</dbReference>
<feature type="compositionally biased region" description="Pro residues" evidence="8">
    <location>
        <begin position="7"/>
        <end position="17"/>
    </location>
</feature>
<organism evidence="10 11">
    <name type="scientific">Ceratopteris richardii</name>
    <name type="common">Triangle waterfern</name>
    <dbReference type="NCBI Taxonomy" id="49495"/>
    <lineage>
        <taxon>Eukaryota</taxon>
        <taxon>Viridiplantae</taxon>
        <taxon>Streptophyta</taxon>
        <taxon>Embryophyta</taxon>
        <taxon>Tracheophyta</taxon>
        <taxon>Polypodiopsida</taxon>
        <taxon>Polypodiidae</taxon>
        <taxon>Polypodiales</taxon>
        <taxon>Pteridineae</taxon>
        <taxon>Pteridaceae</taxon>
        <taxon>Parkerioideae</taxon>
        <taxon>Ceratopteris</taxon>
    </lineage>
</organism>
<keyword evidence="1 7" id="KW-0723">Serine/threonine-protein kinase</keyword>
<keyword evidence="11" id="KW-1185">Reference proteome</keyword>
<comment type="similarity">
    <text evidence="7">Belongs to the protein kinase superfamily.</text>
</comment>
<proteinExistence type="inferred from homology"/>
<evidence type="ECO:0000256" key="4">
    <source>
        <dbReference type="ARBA" id="ARBA00022777"/>
    </source>
</evidence>
<feature type="region of interest" description="Disordered" evidence="8">
    <location>
        <begin position="1"/>
        <end position="24"/>
    </location>
</feature>
<dbReference type="InterPro" id="IPR051175">
    <property type="entry name" value="CLK_kinases"/>
</dbReference>